<dbReference type="RefSeq" id="WP_186961990.1">
    <property type="nucleotide sequence ID" value="NZ_JACOOI010000064.1"/>
</dbReference>
<accession>A0ABR7EA67</accession>
<keyword evidence="4" id="KW-1185">Reference proteome</keyword>
<name>A0ABR7EA67_9BACT</name>
<dbReference type="InterPro" id="IPR028098">
    <property type="entry name" value="Glyco_trans_4-like_N"/>
</dbReference>
<dbReference type="Pfam" id="PF00534">
    <property type="entry name" value="Glycos_transf_1"/>
    <property type="match status" value="1"/>
</dbReference>
<dbReference type="InterPro" id="IPR001296">
    <property type="entry name" value="Glyco_trans_1"/>
</dbReference>
<dbReference type="SUPFAM" id="SSF53756">
    <property type="entry name" value="UDP-Glycosyltransferase/glycogen phosphorylase"/>
    <property type="match status" value="1"/>
</dbReference>
<evidence type="ECO:0000313" key="3">
    <source>
        <dbReference type="EMBL" id="MBC5646553.1"/>
    </source>
</evidence>
<proteinExistence type="predicted"/>
<organism evidence="3 4">
    <name type="scientific">Parabacteroides segnis</name>
    <dbReference type="NCBI Taxonomy" id="2763058"/>
    <lineage>
        <taxon>Bacteria</taxon>
        <taxon>Pseudomonadati</taxon>
        <taxon>Bacteroidota</taxon>
        <taxon>Bacteroidia</taxon>
        <taxon>Bacteroidales</taxon>
        <taxon>Tannerellaceae</taxon>
        <taxon>Parabacteroides</taxon>
    </lineage>
</organism>
<comment type="caution">
    <text evidence="3">The sequence shown here is derived from an EMBL/GenBank/DDBJ whole genome shotgun (WGS) entry which is preliminary data.</text>
</comment>
<feature type="domain" description="Glycosyltransferase subfamily 4-like N-terminal" evidence="2">
    <location>
        <begin position="12"/>
        <end position="168"/>
    </location>
</feature>
<dbReference type="PANTHER" id="PTHR12526:SF630">
    <property type="entry name" value="GLYCOSYLTRANSFERASE"/>
    <property type="match status" value="1"/>
</dbReference>
<gene>
    <name evidence="3" type="ORF">H8S77_27205</name>
</gene>
<evidence type="ECO:0000259" key="1">
    <source>
        <dbReference type="Pfam" id="PF00534"/>
    </source>
</evidence>
<dbReference type="Gene3D" id="3.40.50.2000">
    <property type="entry name" value="Glycogen Phosphorylase B"/>
    <property type="match status" value="2"/>
</dbReference>
<reference evidence="3 4" key="1">
    <citation type="submission" date="2020-08" db="EMBL/GenBank/DDBJ databases">
        <title>Genome public.</title>
        <authorList>
            <person name="Liu C."/>
            <person name="Sun Q."/>
        </authorList>
    </citation>
    <scope>NUCLEOTIDE SEQUENCE [LARGE SCALE GENOMIC DNA]</scope>
    <source>
        <strain evidence="3 4">BX2</strain>
    </source>
</reference>
<dbReference type="Pfam" id="PF13439">
    <property type="entry name" value="Glyco_transf_4"/>
    <property type="match status" value="1"/>
</dbReference>
<dbReference type="EMBL" id="JACOOI010000064">
    <property type="protein sequence ID" value="MBC5646553.1"/>
    <property type="molecule type" value="Genomic_DNA"/>
</dbReference>
<feature type="domain" description="Glycosyl transferase family 1" evidence="1">
    <location>
        <begin position="185"/>
        <end position="331"/>
    </location>
</feature>
<evidence type="ECO:0000313" key="4">
    <source>
        <dbReference type="Proteomes" id="UP000644010"/>
    </source>
</evidence>
<sequence>MKILQVINNMSVGGAQKFVLDYIPELLNRNHVVDIILLENIDSPFFKILEKYNVKLYKLYSNTVYNPLLIFKILKLLNNYDIVHVHLFPSLYWVGLAKIFIKKAPVFIYTEHNTENRRRFFCFFKCVDKFVYRQFDKIVTVSDEATVQLVKYLGTEFKMECIYNGINIKTYLSALSSDKRSMFNLDSATVLLLMVAGFRKAKDQNTIIYAMNKLPDNYHLILVGDGERRKISESLIASLNLSQRVHMLGVRNDIPQILKTVDIVIMSSYYEGLSLSSIEGMCVGKPFVASDVHGLHEIVFGAGVLFPRGDSDKLAEEVLKLTSNSKYYNEVAAKCFARAKCFDLGKTVDLYENVYYSLLNRG</sequence>
<dbReference type="Proteomes" id="UP000644010">
    <property type="component" value="Unassembled WGS sequence"/>
</dbReference>
<evidence type="ECO:0000259" key="2">
    <source>
        <dbReference type="Pfam" id="PF13439"/>
    </source>
</evidence>
<protein>
    <submittedName>
        <fullName evidence="3">Glycosyltransferase</fullName>
    </submittedName>
</protein>
<dbReference type="PANTHER" id="PTHR12526">
    <property type="entry name" value="GLYCOSYLTRANSFERASE"/>
    <property type="match status" value="1"/>
</dbReference>